<dbReference type="InterPro" id="IPR012310">
    <property type="entry name" value="DNA_ligase_ATP-dep_cent"/>
</dbReference>
<evidence type="ECO:0000256" key="10">
    <source>
        <dbReference type="ARBA" id="ARBA00023172"/>
    </source>
</evidence>
<evidence type="ECO:0000256" key="9">
    <source>
        <dbReference type="ARBA" id="ARBA00022842"/>
    </source>
</evidence>
<keyword evidence="7" id="KW-0227">DNA damage</keyword>
<feature type="region of interest" description="Disordered" evidence="16">
    <location>
        <begin position="268"/>
        <end position="288"/>
    </location>
</feature>
<dbReference type="InterPro" id="IPR012309">
    <property type="entry name" value="DNA_ligase_ATP-dep_C"/>
</dbReference>
<dbReference type="GO" id="GO:0006310">
    <property type="term" value="P:DNA recombination"/>
    <property type="evidence" value="ECO:0007669"/>
    <property type="project" value="UniProtKB-KW"/>
</dbReference>
<keyword evidence="12" id="KW-0131">Cell cycle</keyword>
<feature type="domain" description="ATP-dependent DNA ligase family profile" evidence="17">
    <location>
        <begin position="288"/>
        <end position="412"/>
    </location>
</feature>
<evidence type="ECO:0000256" key="16">
    <source>
        <dbReference type="SAM" id="MobiDB-lite"/>
    </source>
</evidence>
<dbReference type="FunFam" id="2.40.50.140:FF:000163">
    <property type="entry name" value="Probable DNA ligase"/>
    <property type="match status" value="1"/>
</dbReference>
<dbReference type="PROSITE" id="PS00697">
    <property type="entry name" value="DNA_LIGASE_A1"/>
    <property type="match status" value="1"/>
</dbReference>
<dbReference type="EMBL" id="LT629757">
    <property type="protein sequence ID" value="SDS16888.1"/>
    <property type="molecule type" value="Genomic_DNA"/>
</dbReference>
<proteinExistence type="predicted"/>
<keyword evidence="4" id="KW-0235">DNA replication</keyword>
<keyword evidence="6" id="KW-0547">Nucleotide-binding</keyword>
<evidence type="ECO:0000313" key="18">
    <source>
        <dbReference type="EMBL" id="SDS16888.1"/>
    </source>
</evidence>
<dbReference type="GO" id="GO:0006281">
    <property type="term" value="P:DNA repair"/>
    <property type="evidence" value="ECO:0007669"/>
    <property type="project" value="UniProtKB-KW"/>
</dbReference>
<dbReference type="Pfam" id="PF04679">
    <property type="entry name" value="DNA_ligase_A_C"/>
    <property type="match status" value="1"/>
</dbReference>
<keyword evidence="8" id="KW-0067">ATP-binding</keyword>
<evidence type="ECO:0000256" key="6">
    <source>
        <dbReference type="ARBA" id="ARBA00022741"/>
    </source>
</evidence>
<reference evidence="19" key="1">
    <citation type="submission" date="2016-10" db="EMBL/GenBank/DDBJ databases">
        <authorList>
            <person name="Varghese N."/>
            <person name="Submissions S."/>
        </authorList>
    </citation>
    <scope>NUCLEOTIDE SEQUENCE [LARGE SCALE GENOMIC DNA]</scope>
    <source>
        <strain evidence="19">DSM 22127</strain>
    </source>
</reference>
<protein>
    <recommendedName>
        <fullName evidence="15">DNA ligase B</fullName>
        <ecNumber evidence="1">6.5.1.1</ecNumber>
    </recommendedName>
</protein>
<gene>
    <name evidence="18" type="ORF">SAMN04488570_1284</name>
</gene>
<dbReference type="InterPro" id="IPR012340">
    <property type="entry name" value="NA-bd_OB-fold"/>
</dbReference>
<dbReference type="AlphaFoldDB" id="A0A1H1Q082"/>
<dbReference type="EC" id="6.5.1.1" evidence="1"/>
<dbReference type="Pfam" id="PF04675">
    <property type="entry name" value="DNA_ligase_A_N"/>
    <property type="match status" value="1"/>
</dbReference>
<dbReference type="PROSITE" id="PS50160">
    <property type="entry name" value="DNA_LIGASE_A3"/>
    <property type="match status" value="1"/>
</dbReference>
<dbReference type="SUPFAM" id="SSF117018">
    <property type="entry name" value="ATP-dependent DNA ligase DNA-binding domain"/>
    <property type="match status" value="1"/>
</dbReference>
<dbReference type="InterPro" id="IPR016059">
    <property type="entry name" value="DNA_ligase_ATP-dep_CS"/>
</dbReference>
<evidence type="ECO:0000259" key="17">
    <source>
        <dbReference type="PROSITE" id="PS50160"/>
    </source>
</evidence>
<dbReference type="NCBIfam" id="NF002868">
    <property type="entry name" value="PRK03180.1"/>
    <property type="match status" value="1"/>
</dbReference>
<dbReference type="PANTHER" id="PTHR45674:SF13">
    <property type="entry name" value="DNA LIGASE-RELATED"/>
    <property type="match status" value="1"/>
</dbReference>
<dbReference type="CDD" id="cd07901">
    <property type="entry name" value="Adenylation_DNA_ligase_Arch_LigB"/>
    <property type="match status" value="1"/>
</dbReference>
<dbReference type="Pfam" id="PF01068">
    <property type="entry name" value="DNA_ligase_A_M"/>
    <property type="match status" value="1"/>
</dbReference>
<dbReference type="Gene3D" id="1.10.3260.10">
    <property type="entry name" value="DNA ligase, ATP-dependent, N-terminal domain"/>
    <property type="match status" value="1"/>
</dbReference>
<dbReference type="Gene3D" id="2.40.50.140">
    <property type="entry name" value="Nucleic acid-binding proteins"/>
    <property type="match status" value="1"/>
</dbReference>
<keyword evidence="9" id="KW-0460">Magnesium</keyword>
<dbReference type="InterPro" id="IPR050191">
    <property type="entry name" value="ATP-dep_DNA_ligase"/>
</dbReference>
<dbReference type="GO" id="GO:0051301">
    <property type="term" value="P:cell division"/>
    <property type="evidence" value="ECO:0007669"/>
    <property type="project" value="UniProtKB-KW"/>
</dbReference>
<keyword evidence="19" id="KW-1185">Reference proteome</keyword>
<dbReference type="PANTHER" id="PTHR45674">
    <property type="entry name" value="DNA LIGASE 1/3 FAMILY MEMBER"/>
    <property type="match status" value="1"/>
</dbReference>
<evidence type="ECO:0000256" key="13">
    <source>
        <dbReference type="ARBA" id="ARBA00034003"/>
    </source>
</evidence>
<evidence type="ECO:0000256" key="14">
    <source>
        <dbReference type="ARBA" id="ARBA00054532"/>
    </source>
</evidence>
<evidence type="ECO:0000256" key="11">
    <source>
        <dbReference type="ARBA" id="ARBA00023204"/>
    </source>
</evidence>
<dbReference type="GO" id="GO:0006260">
    <property type="term" value="P:DNA replication"/>
    <property type="evidence" value="ECO:0007669"/>
    <property type="project" value="UniProtKB-KW"/>
</dbReference>
<evidence type="ECO:0000256" key="7">
    <source>
        <dbReference type="ARBA" id="ARBA00022763"/>
    </source>
</evidence>
<evidence type="ECO:0000256" key="5">
    <source>
        <dbReference type="ARBA" id="ARBA00022723"/>
    </source>
</evidence>
<dbReference type="GO" id="GO:0003910">
    <property type="term" value="F:DNA ligase (ATP) activity"/>
    <property type="evidence" value="ECO:0007669"/>
    <property type="project" value="UniProtKB-EC"/>
</dbReference>
<evidence type="ECO:0000256" key="12">
    <source>
        <dbReference type="ARBA" id="ARBA00023306"/>
    </source>
</evidence>
<accession>A0A1H1Q082</accession>
<dbReference type="GO" id="GO:0005524">
    <property type="term" value="F:ATP binding"/>
    <property type="evidence" value="ECO:0007669"/>
    <property type="project" value="UniProtKB-KW"/>
</dbReference>
<dbReference type="GO" id="GO:0046872">
    <property type="term" value="F:metal ion binding"/>
    <property type="evidence" value="ECO:0007669"/>
    <property type="project" value="UniProtKB-KW"/>
</dbReference>
<dbReference type="GO" id="GO:0003677">
    <property type="term" value="F:DNA binding"/>
    <property type="evidence" value="ECO:0007669"/>
    <property type="project" value="InterPro"/>
</dbReference>
<keyword evidence="10" id="KW-0233">DNA recombination</keyword>
<keyword evidence="11" id="KW-0234">DNA repair</keyword>
<evidence type="ECO:0000256" key="2">
    <source>
        <dbReference type="ARBA" id="ARBA00022598"/>
    </source>
</evidence>
<dbReference type="RefSeq" id="WP_091727408.1">
    <property type="nucleotide sequence ID" value="NZ_LT629757.1"/>
</dbReference>
<evidence type="ECO:0000256" key="15">
    <source>
        <dbReference type="ARBA" id="ARBA00074842"/>
    </source>
</evidence>
<dbReference type="InterPro" id="IPR036599">
    <property type="entry name" value="DNA_ligase_N_sf"/>
</dbReference>
<dbReference type="SUPFAM" id="SSF50249">
    <property type="entry name" value="Nucleic acid-binding proteins"/>
    <property type="match status" value="1"/>
</dbReference>
<evidence type="ECO:0000313" key="19">
    <source>
        <dbReference type="Proteomes" id="UP000198859"/>
    </source>
</evidence>
<comment type="catalytic activity">
    <reaction evidence="13">
        <text>ATP + (deoxyribonucleotide)n-3'-hydroxyl + 5'-phospho-(deoxyribonucleotide)m = (deoxyribonucleotide)n+m + AMP + diphosphate.</text>
        <dbReference type="EC" id="6.5.1.1"/>
    </reaction>
</comment>
<dbReference type="Gene3D" id="3.30.470.30">
    <property type="entry name" value="DNA ligase/mRNA capping enzyme"/>
    <property type="match status" value="1"/>
</dbReference>
<dbReference type="OrthoDB" id="3733803at2"/>
<dbReference type="SUPFAM" id="SSF56091">
    <property type="entry name" value="DNA ligase/mRNA capping enzyme, catalytic domain"/>
    <property type="match status" value="1"/>
</dbReference>
<keyword evidence="2 18" id="KW-0436">Ligase</keyword>
<sequence length="513" mass="54512">MLLARLVEVSTQVASTRSRLAKRDLIAGLLREVTGDELDLVATYLSGTLRQRRTGLGWRGVAALPPPAATATVELLEVDAGLERIAALAGPGSAGARREAATSLFARLTAPEQEHLRNLVTGNVRQGALDSVVLDAIATAADVPLAEVRRAAMFSAPTGPIAVAALGGGAEALAGFSMLVGRPVRPMLAGTAPDVAAGVAKASPDAALAVDTKLDGIRIQVHKHGDEVLVFTRSLEEIGERLPQVVAVARSLPADDLVLDGEALALDETGRPRPFQETASGTATHGPSAAADAGVRPFFFDLLLDGPDSLVEVPTRERLARLDAVVPEEHRVARLVTDSPEAAQDFFTDVVAQGHEGVVLKRLDAPYDAGRRGSAWVKVKPRHTLDLVVLGVEWGSGRRQGWLSNLHLGARDDRPGHEGFVMLGKTFKGLTDELLAWQTERFLALESRRTTGTVFVRPEQVVEIAFDGVQRSTRYPGGVALRFARVLRYRDDKPADEVDGVSALRALVPGGAP</sequence>
<organism evidence="18 19">
    <name type="scientific">Nocardioides scoriae</name>
    <dbReference type="NCBI Taxonomy" id="642780"/>
    <lineage>
        <taxon>Bacteria</taxon>
        <taxon>Bacillati</taxon>
        <taxon>Actinomycetota</taxon>
        <taxon>Actinomycetes</taxon>
        <taxon>Propionibacteriales</taxon>
        <taxon>Nocardioidaceae</taxon>
        <taxon>Nocardioides</taxon>
    </lineage>
</organism>
<keyword evidence="3" id="KW-0132">Cell division</keyword>
<keyword evidence="5" id="KW-0479">Metal-binding</keyword>
<dbReference type="Proteomes" id="UP000198859">
    <property type="component" value="Chromosome I"/>
</dbReference>
<dbReference type="STRING" id="642780.SAMN04488570_1284"/>
<dbReference type="InterPro" id="IPR012308">
    <property type="entry name" value="DNA_ligase_ATP-dep_N"/>
</dbReference>
<evidence type="ECO:0000256" key="8">
    <source>
        <dbReference type="ARBA" id="ARBA00022840"/>
    </source>
</evidence>
<evidence type="ECO:0000256" key="3">
    <source>
        <dbReference type="ARBA" id="ARBA00022618"/>
    </source>
</evidence>
<evidence type="ECO:0000256" key="4">
    <source>
        <dbReference type="ARBA" id="ARBA00022705"/>
    </source>
</evidence>
<evidence type="ECO:0000256" key="1">
    <source>
        <dbReference type="ARBA" id="ARBA00012727"/>
    </source>
</evidence>
<name>A0A1H1Q082_9ACTN</name>
<comment type="function">
    <text evidence="14">DNA ligase that seals nicks in double-stranded DNA during DNA replication, DNA recombination and DNA repair.</text>
</comment>